<dbReference type="RefSeq" id="WP_176763067.1">
    <property type="nucleotide sequence ID" value="NZ_FMZL01000004.1"/>
</dbReference>
<proteinExistence type="predicted"/>
<dbReference type="AlphaFoldDB" id="A0A1G6JB38"/>
<organism evidence="1 2">
    <name type="scientific">Parafannyhessea umbonata</name>
    <dbReference type="NCBI Taxonomy" id="604330"/>
    <lineage>
        <taxon>Bacteria</taxon>
        <taxon>Bacillati</taxon>
        <taxon>Actinomycetota</taxon>
        <taxon>Coriobacteriia</taxon>
        <taxon>Coriobacteriales</taxon>
        <taxon>Atopobiaceae</taxon>
        <taxon>Parafannyhessea</taxon>
    </lineage>
</organism>
<gene>
    <name evidence="1" type="ORF">SAMN04487824_10463</name>
</gene>
<evidence type="ECO:0000313" key="1">
    <source>
        <dbReference type="EMBL" id="SDC16004.1"/>
    </source>
</evidence>
<keyword evidence="2" id="KW-1185">Reference proteome</keyword>
<dbReference type="Proteomes" id="UP000198528">
    <property type="component" value="Unassembled WGS sequence"/>
</dbReference>
<accession>A0A1G6JB38</accession>
<reference evidence="2" key="1">
    <citation type="submission" date="2016-10" db="EMBL/GenBank/DDBJ databases">
        <authorList>
            <person name="Varghese N."/>
            <person name="Submissions S."/>
        </authorList>
    </citation>
    <scope>NUCLEOTIDE SEQUENCE [LARGE SCALE GENOMIC DNA]</scope>
    <source>
        <strain evidence="2">DSM 22619</strain>
    </source>
</reference>
<sequence length="52" mass="5463">MGLAATAAVARVPAVQRLGEKSLSLLAQMREDAQAALARDPAAENLRWSCAL</sequence>
<dbReference type="EMBL" id="FMZL01000004">
    <property type="protein sequence ID" value="SDC16004.1"/>
    <property type="molecule type" value="Genomic_DNA"/>
</dbReference>
<protein>
    <submittedName>
        <fullName evidence="1">Uncharacterized protein</fullName>
    </submittedName>
</protein>
<name>A0A1G6JB38_9ACTN</name>
<evidence type="ECO:0000313" key="2">
    <source>
        <dbReference type="Proteomes" id="UP000198528"/>
    </source>
</evidence>